<dbReference type="STRING" id="441960.B6QF26"/>
<evidence type="ECO:0000256" key="3">
    <source>
        <dbReference type="SAM" id="MobiDB-lite"/>
    </source>
</evidence>
<dbReference type="InterPro" id="IPR037231">
    <property type="entry name" value="NAP-like_sf"/>
</dbReference>
<dbReference type="GO" id="GO:0006334">
    <property type="term" value="P:nucleosome assembly"/>
    <property type="evidence" value="ECO:0007669"/>
    <property type="project" value="InterPro"/>
</dbReference>
<evidence type="ECO:0000256" key="1">
    <source>
        <dbReference type="ARBA" id="ARBA00009947"/>
    </source>
</evidence>
<dbReference type="OrthoDB" id="19419at2759"/>
<dbReference type="Proteomes" id="UP000001294">
    <property type="component" value="Unassembled WGS sequence"/>
</dbReference>
<feature type="compositionally biased region" description="Acidic residues" evidence="3">
    <location>
        <begin position="338"/>
        <end position="367"/>
    </location>
</feature>
<dbReference type="SUPFAM" id="SSF143113">
    <property type="entry name" value="NAP-like"/>
    <property type="match status" value="1"/>
</dbReference>
<dbReference type="GO" id="GO:0005634">
    <property type="term" value="C:nucleus"/>
    <property type="evidence" value="ECO:0007669"/>
    <property type="project" value="InterPro"/>
</dbReference>
<organism evidence="5 6">
    <name type="scientific">Talaromyces marneffei (strain ATCC 18224 / CBS 334.59 / QM 7333)</name>
    <name type="common">Penicillium marneffei</name>
    <dbReference type="NCBI Taxonomy" id="441960"/>
    <lineage>
        <taxon>Eukaryota</taxon>
        <taxon>Fungi</taxon>
        <taxon>Dikarya</taxon>
        <taxon>Ascomycota</taxon>
        <taxon>Pezizomycotina</taxon>
        <taxon>Eurotiomycetes</taxon>
        <taxon>Eurotiomycetidae</taxon>
        <taxon>Eurotiales</taxon>
        <taxon>Trichocomaceae</taxon>
        <taxon>Talaromyces</taxon>
        <taxon>Talaromyces sect. Talaromyces</taxon>
    </lineage>
</organism>
<evidence type="ECO:0000313" key="6">
    <source>
        <dbReference type="Proteomes" id="UP000001294"/>
    </source>
</evidence>
<accession>B6QF26</accession>
<dbReference type="InterPro" id="IPR005607">
    <property type="entry name" value="BSD_dom"/>
</dbReference>
<feature type="compositionally biased region" description="Acidic residues" evidence="3">
    <location>
        <begin position="278"/>
        <end position="303"/>
    </location>
</feature>
<comment type="similarity">
    <text evidence="1 2">Belongs to the nucleosome assembly protein (NAP) family.</text>
</comment>
<dbReference type="Pfam" id="PF00956">
    <property type="entry name" value="NAP"/>
    <property type="match status" value="1"/>
</dbReference>
<name>B6QF26_TALMQ</name>
<feature type="domain" description="BSD" evidence="4">
    <location>
        <begin position="25"/>
        <end position="74"/>
    </location>
</feature>
<gene>
    <name evidence="5" type="ORF">PMAA_080760</name>
</gene>
<dbReference type="PANTHER" id="PTHR11875">
    <property type="entry name" value="TESTIS-SPECIFIC Y-ENCODED PROTEIN"/>
    <property type="match status" value="1"/>
</dbReference>
<dbReference type="EMBL" id="DS995901">
    <property type="protein sequence ID" value="EEA24061.1"/>
    <property type="molecule type" value="Genomic_DNA"/>
</dbReference>
<evidence type="ECO:0000259" key="4">
    <source>
        <dbReference type="PROSITE" id="PS50858"/>
    </source>
</evidence>
<keyword evidence="6" id="KW-1185">Reference proteome</keyword>
<protein>
    <submittedName>
        <fullName evidence="5">NAP family protein</fullName>
    </submittedName>
</protein>
<sequence>MSGDEAPSLFERITLPSIPKEVGRKISQLEQEFVRAEIEQLRKQIPVLRPLYARRNALVASKELQEADFWPRVFANAPQEIDEYILATDAAVIGQCLKNLTVERCDVDENGNGGDPRSVRFTFDFATGEENPYFTDAQLVKEFHYRTKVTKTPKGKRHVWEGYVSTPVRINWKKDQDLTKGLLDAACDLYEAEQKKGAGVDRTTLPEFEKLVTKLGEAEADALVGDDDEEADDENVPSGVSFFNWFGYRGNSVTAEESAKADKEEAERWQKIENGEKVDDDEDDEDDDDDDEDDDDIDEDEESLSTVEIFPAADDIAVTLAEEVWPNALKYYVQSYEVADDFDDEMDIEEFDDDEDDEEEEDEEDGEDRPAKKVKT</sequence>
<dbReference type="PhylomeDB" id="B6QF26"/>
<feature type="compositionally biased region" description="Basic and acidic residues" evidence="3">
    <location>
        <begin position="257"/>
        <end position="277"/>
    </location>
</feature>
<dbReference type="Gene3D" id="3.30.1120.90">
    <property type="entry name" value="Nucleosome assembly protein"/>
    <property type="match status" value="1"/>
</dbReference>
<dbReference type="InterPro" id="IPR002164">
    <property type="entry name" value="NAP_family"/>
</dbReference>
<proteinExistence type="inferred from homology"/>
<dbReference type="PROSITE" id="PS50858">
    <property type="entry name" value="BSD"/>
    <property type="match status" value="1"/>
</dbReference>
<dbReference type="VEuPathDB" id="FungiDB:PMAA_080760"/>
<dbReference type="HOGENOM" id="CLU_038163_0_0_1"/>
<feature type="region of interest" description="Disordered" evidence="3">
    <location>
        <begin position="256"/>
        <end position="310"/>
    </location>
</feature>
<dbReference type="AlphaFoldDB" id="B6QF26"/>
<reference evidence="6" key="1">
    <citation type="journal article" date="2015" name="Genome Announc.">
        <title>Genome sequence of the AIDS-associated pathogen Penicillium marneffei (ATCC18224) and its near taxonomic relative Talaromyces stipitatus (ATCC10500).</title>
        <authorList>
            <person name="Nierman W.C."/>
            <person name="Fedorova-Abrams N.D."/>
            <person name="Andrianopoulos A."/>
        </authorList>
    </citation>
    <scope>NUCLEOTIDE SEQUENCE [LARGE SCALE GENOMIC DNA]</scope>
    <source>
        <strain evidence="6">ATCC 18224 / CBS 334.59 / QM 7333</strain>
    </source>
</reference>
<evidence type="ECO:0000256" key="2">
    <source>
        <dbReference type="RuleBase" id="RU003876"/>
    </source>
</evidence>
<feature type="region of interest" description="Disordered" evidence="3">
    <location>
        <begin position="338"/>
        <end position="376"/>
    </location>
</feature>
<evidence type="ECO:0000313" key="5">
    <source>
        <dbReference type="EMBL" id="EEA24061.1"/>
    </source>
</evidence>